<feature type="transmembrane region" description="Helical" evidence="1">
    <location>
        <begin position="127"/>
        <end position="153"/>
    </location>
</feature>
<keyword evidence="1" id="KW-1133">Transmembrane helix</keyword>
<proteinExistence type="predicted"/>
<reference evidence="2 3" key="1">
    <citation type="submission" date="2018-05" db="EMBL/GenBank/DDBJ databases">
        <title>Genomic Encyclopedia of Type Strains, Phase IV (KMG-V): Genome sequencing to study the core and pangenomes of soil and plant-associated prokaryotes.</title>
        <authorList>
            <person name="Whitman W."/>
        </authorList>
    </citation>
    <scope>NUCLEOTIDE SEQUENCE [LARGE SCALE GENOMIC DNA]</scope>
    <source>
        <strain evidence="2 3">PNA 200-10</strain>
    </source>
</reference>
<dbReference type="Proteomes" id="UP000245981">
    <property type="component" value="Unassembled WGS sequence"/>
</dbReference>
<dbReference type="NCBIfam" id="NF033887">
    <property type="entry name" value="conj_TraX"/>
    <property type="match status" value="1"/>
</dbReference>
<sequence length="197" mass="22419">MTTAGLPKSTGVKKSPSSVAKRAGWIALNIVLPAWEVSGMVRYTSRNLRQLWQRLRDVSAGRQPGDYRPDSWEQAVADSGLPVERLRRNLRVNRRMWWWLMWLTGLPVGGFLLMSLLAIRALSLNGWLHIVSVLMIMLALSLVGFVQTLALSFRLWQLEEKRVSASEKGGFSDFLSETRWCRQVLSVELKSLPKLKN</sequence>
<dbReference type="OrthoDB" id="6638409at2"/>
<dbReference type="EMBL" id="QGHF01000010">
    <property type="protein sequence ID" value="PWK94565.1"/>
    <property type="molecule type" value="Genomic_DNA"/>
</dbReference>
<feature type="transmembrane region" description="Helical" evidence="1">
    <location>
        <begin position="97"/>
        <end position="121"/>
    </location>
</feature>
<accession>A0A2V2BFW9</accession>
<dbReference type="RefSeq" id="WP_109717997.1">
    <property type="nucleotide sequence ID" value="NZ_QGHF01000010.1"/>
</dbReference>
<evidence type="ECO:0000256" key="1">
    <source>
        <dbReference type="SAM" id="Phobius"/>
    </source>
</evidence>
<evidence type="ECO:0000313" key="3">
    <source>
        <dbReference type="Proteomes" id="UP000245981"/>
    </source>
</evidence>
<protein>
    <recommendedName>
        <fullName evidence="4">Conjugal transfer protein TraX</fullName>
    </recommendedName>
</protein>
<evidence type="ECO:0000313" key="2">
    <source>
        <dbReference type="EMBL" id="PWK94565.1"/>
    </source>
</evidence>
<organism evidence="2 3">
    <name type="scientific">Pantoea allii</name>
    <dbReference type="NCBI Taxonomy" id="574096"/>
    <lineage>
        <taxon>Bacteria</taxon>
        <taxon>Pseudomonadati</taxon>
        <taxon>Pseudomonadota</taxon>
        <taxon>Gammaproteobacteria</taxon>
        <taxon>Enterobacterales</taxon>
        <taxon>Erwiniaceae</taxon>
        <taxon>Pantoea</taxon>
    </lineage>
</organism>
<gene>
    <name evidence="2" type="ORF">C7431_11059</name>
</gene>
<dbReference type="InterPro" id="IPR049599">
    <property type="entry name" value="TraX-like"/>
</dbReference>
<comment type="caution">
    <text evidence="2">The sequence shown here is derived from an EMBL/GenBank/DDBJ whole genome shotgun (WGS) entry which is preliminary data.</text>
</comment>
<name>A0A2V2BFW9_9GAMM</name>
<dbReference type="AlphaFoldDB" id="A0A2V2BFW9"/>
<evidence type="ECO:0008006" key="4">
    <source>
        <dbReference type="Google" id="ProtNLM"/>
    </source>
</evidence>
<keyword evidence="1" id="KW-0472">Membrane</keyword>
<keyword evidence="1" id="KW-0812">Transmembrane</keyword>